<dbReference type="Proteomes" id="UP000717328">
    <property type="component" value="Unassembled WGS sequence"/>
</dbReference>
<reference evidence="2" key="2">
    <citation type="submission" date="2021-10" db="EMBL/GenBank/DDBJ databases">
        <title>Phylogenomics reveals ancestral predisposition of the termite-cultivated fungus Termitomyces towards a domesticated lifestyle.</title>
        <authorList>
            <person name="Auxier B."/>
            <person name="Grum-Grzhimaylo A."/>
            <person name="Cardenas M.E."/>
            <person name="Lodge J.D."/>
            <person name="Laessoe T."/>
            <person name="Pedersen O."/>
            <person name="Smith M.E."/>
            <person name="Kuyper T.W."/>
            <person name="Franco-Molano E.A."/>
            <person name="Baroni T.J."/>
            <person name="Aanen D.K."/>
        </authorList>
    </citation>
    <scope>NUCLEOTIDE SEQUENCE</scope>
    <source>
        <strain evidence="2">D49</strain>
    </source>
</reference>
<organism evidence="2 3">
    <name type="scientific">Sphagnurus paluster</name>
    <dbReference type="NCBI Taxonomy" id="117069"/>
    <lineage>
        <taxon>Eukaryota</taxon>
        <taxon>Fungi</taxon>
        <taxon>Dikarya</taxon>
        <taxon>Basidiomycota</taxon>
        <taxon>Agaricomycotina</taxon>
        <taxon>Agaricomycetes</taxon>
        <taxon>Agaricomycetidae</taxon>
        <taxon>Agaricales</taxon>
        <taxon>Tricholomatineae</taxon>
        <taxon>Lyophyllaceae</taxon>
        <taxon>Sphagnurus</taxon>
    </lineage>
</organism>
<feature type="region of interest" description="Disordered" evidence="1">
    <location>
        <begin position="379"/>
        <end position="406"/>
    </location>
</feature>
<evidence type="ECO:0000313" key="3">
    <source>
        <dbReference type="Proteomes" id="UP000717328"/>
    </source>
</evidence>
<dbReference type="PANTHER" id="PTHR40635">
    <property type="match status" value="1"/>
</dbReference>
<comment type="caution">
    <text evidence="2">The sequence shown here is derived from an EMBL/GenBank/DDBJ whole genome shotgun (WGS) entry which is preliminary data.</text>
</comment>
<feature type="region of interest" description="Disordered" evidence="1">
    <location>
        <begin position="106"/>
        <end position="222"/>
    </location>
</feature>
<dbReference type="PANTHER" id="PTHR40635:SF1">
    <property type="match status" value="1"/>
</dbReference>
<proteinExistence type="predicted"/>
<feature type="compositionally biased region" description="Basic residues" evidence="1">
    <location>
        <begin position="141"/>
        <end position="150"/>
    </location>
</feature>
<evidence type="ECO:0000313" key="2">
    <source>
        <dbReference type="EMBL" id="KAG5639258.1"/>
    </source>
</evidence>
<dbReference type="OrthoDB" id="5374757at2759"/>
<gene>
    <name evidence="2" type="ORF">H0H81_004919</name>
</gene>
<dbReference type="EMBL" id="JABCKI010005726">
    <property type="protein sequence ID" value="KAG5639258.1"/>
    <property type="molecule type" value="Genomic_DNA"/>
</dbReference>
<evidence type="ECO:0000256" key="1">
    <source>
        <dbReference type="SAM" id="MobiDB-lite"/>
    </source>
</evidence>
<keyword evidence="3" id="KW-1185">Reference proteome</keyword>
<reference evidence="2" key="1">
    <citation type="submission" date="2021-02" db="EMBL/GenBank/DDBJ databases">
        <authorList>
            <person name="Nieuwenhuis M."/>
            <person name="Van De Peppel L.J.J."/>
        </authorList>
    </citation>
    <scope>NUCLEOTIDE SEQUENCE</scope>
    <source>
        <strain evidence="2">D49</strain>
    </source>
</reference>
<name>A0A9P7FZJ3_9AGAR</name>
<sequence length="406" mass="45174">MTFQTRNPYYLRISEKNVLPLYLYLDERHLGWMSDMVLQHVLADLRPHILPKLKTETNMILGNTAPSKKGMVDTHRGETYQFCYFFRKAEPHSVVVKARNFVALPSKKRPEMPPPPLPSSSKSGKRKAKSVVEGGSAEVVRKKRKTKGKGKARDERDISTSSHDEGGENTNPAPRRSQRQTKIHPGGYNELDDINDSTTDATGATDIDRIDPIHSHNPSISGQGALNDMDVDAIPQPKNTPALSMATLELEVEEEEKPKLGLQLKYQGFGIYGHCLCVVVEPWPPMRSVSRTPSVAPFLDRGQSVGSTNPVPSGVSSFVREKTPLFLPDDWRGRSETPEVQYIPPTRSSFFDPRFLEDSESEDEDGGMILFSQVLNSAGDRAGAAEDDESMDTGMFFGDADEVREL</sequence>
<dbReference type="AlphaFoldDB" id="A0A9P7FZJ3"/>
<protein>
    <submittedName>
        <fullName evidence="2">Uncharacterized protein</fullName>
    </submittedName>
</protein>
<accession>A0A9P7FZJ3</accession>
<feature type="compositionally biased region" description="Basic and acidic residues" evidence="1">
    <location>
        <begin position="151"/>
        <end position="166"/>
    </location>
</feature>